<protein>
    <recommendedName>
        <fullName evidence="3">Alpha-2-macroglobulin bait region domain-containing protein</fullName>
    </recommendedName>
</protein>
<dbReference type="Pfam" id="PF07703">
    <property type="entry name" value="A2M_BRD"/>
    <property type="match status" value="1"/>
</dbReference>
<sequence>MKFHPEERHGILPLKVPAEAAGSCTLQTLINCTGNDKCELQSSFQMRLVGPVRDVIVRPAKHAYRPGETLSFWVLALDHDLQIASGSIGSVSVKDPAGTKVALWDQVALDEGVKSFTLPLSEYVKPGRWLLHVEVDSTEFSTPIEIAPGVGNGLPDVAVAEEHYVELRFGREMRRRYKPGLPFSGKVEAMSTEKSDIEISNGEGTFVVPAIMADSDVIALQAELVSVESKEIESHYVLAREPIHKWNSSSDCYLLIEGVEHTLLPDEEAHVAILSTCPCERDLHYVITTDGRITDWAQRRYEDPVPPTAASGAVCRLNFSFTVKSIMAPVSQLLVYYVTPQGEPVSDVISFDVKLLHKQVYVNLEEREWWLPGQSLDLEVVAEPSSFVCLLGGRAGGNGDIRFDPRISEEHEPATVTGGVDFLEAGVSFFQKAVHQAGLHWSFRRLLQAERLGGGPL</sequence>
<dbReference type="Proteomes" id="UP001162164">
    <property type="component" value="Unassembled WGS sequence"/>
</dbReference>
<keyword evidence="5" id="KW-1185">Reference proteome</keyword>
<dbReference type="SMART" id="SM01359">
    <property type="entry name" value="A2M_N_2"/>
    <property type="match status" value="1"/>
</dbReference>
<evidence type="ECO:0000256" key="2">
    <source>
        <dbReference type="ARBA" id="ARBA00022966"/>
    </source>
</evidence>
<accession>A0ABQ9J7Q3</accession>
<evidence type="ECO:0000313" key="4">
    <source>
        <dbReference type="EMBL" id="KAJ8974119.1"/>
    </source>
</evidence>
<dbReference type="Pfam" id="PF01835">
    <property type="entry name" value="MG2"/>
    <property type="match status" value="1"/>
</dbReference>
<dbReference type="Gene3D" id="2.60.40.1930">
    <property type="match status" value="2"/>
</dbReference>
<evidence type="ECO:0000256" key="1">
    <source>
        <dbReference type="ARBA" id="ARBA00022729"/>
    </source>
</evidence>
<dbReference type="PANTHER" id="PTHR11412:SF136">
    <property type="entry name" value="CD109 ANTIGEN"/>
    <property type="match status" value="1"/>
</dbReference>
<dbReference type="PANTHER" id="PTHR11412">
    <property type="entry name" value="MACROGLOBULIN / COMPLEMENT"/>
    <property type="match status" value="1"/>
</dbReference>
<organism evidence="4 5">
    <name type="scientific">Molorchus minor</name>
    <dbReference type="NCBI Taxonomy" id="1323400"/>
    <lineage>
        <taxon>Eukaryota</taxon>
        <taxon>Metazoa</taxon>
        <taxon>Ecdysozoa</taxon>
        <taxon>Arthropoda</taxon>
        <taxon>Hexapoda</taxon>
        <taxon>Insecta</taxon>
        <taxon>Pterygota</taxon>
        <taxon>Neoptera</taxon>
        <taxon>Endopterygota</taxon>
        <taxon>Coleoptera</taxon>
        <taxon>Polyphaga</taxon>
        <taxon>Cucujiformia</taxon>
        <taxon>Chrysomeloidea</taxon>
        <taxon>Cerambycidae</taxon>
        <taxon>Lamiinae</taxon>
        <taxon>Monochamini</taxon>
        <taxon>Molorchus</taxon>
    </lineage>
</organism>
<keyword evidence="1" id="KW-0732">Signal</keyword>
<comment type="caution">
    <text evidence="4">The sequence shown here is derived from an EMBL/GenBank/DDBJ whole genome shotgun (WGS) entry which is preliminary data.</text>
</comment>
<dbReference type="InterPro" id="IPR002890">
    <property type="entry name" value="MG2"/>
</dbReference>
<feature type="domain" description="Alpha-2-macroglobulin bait region" evidence="3">
    <location>
        <begin position="254"/>
        <end position="391"/>
    </location>
</feature>
<dbReference type="InterPro" id="IPR050473">
    <property type="entry name" value="A2M/Complement_sys"/>
</dbReference>
<gene>
    <name evidence="4" type="ORF">NQ317_019901</name>
</gene>
<dbReference type="InterPro" id="IPR011625">
    <property type="entry name" value="A2M_N_BRD"/>
</dbReference>
<evidence type="ECO:0000313" key="5">
    <source>
        <dbReference type="Proteomes" id="UP001162164"/>
    </source>
</evidence>
<keyword evidence="2" id="KW-0882">Thioester bond</keyword>
<dbReference type="EMBL" id="JAPWTJ010001050">
    <property type="protein sequence ID" value="KAJ8974119.1"/>
    <property type="molecule type" value="Genomic_DNA"/>
</dbReference>
<proteinExistence type="predicted"/>
<reference evidence="4" key="1">
    <citation type="journal article" date="2023" name="Insect Mol. Biol.">
        <title>Genome sequencing provides insights into the evolution of gene families encoding plant cell wall-degrading enzymes in longhorned beetles.</title>
        <authorList>
            <person name="Shin N.R."/>
            <person name="Okamura Y."/>
            <person name="Kirsch R."/>
            <person name="Pauchet Y."/>
        </authorList>
    </citation>
    <scope>NUCLEOTIDE SEQUENCE</scope>
    <source>
        <strain evidence="4">MMC_N1</strain>
    </source>
</reference>
<name>A0ABQ9J7Q3_9CUCU</name>
<evidence type="ECO:0000259" key="3">
    <source>
        <dbReference type="SMART" id="SM01359"/>
    </source>
</evidence>